<sequence length="388" mass="44654">MSKIYEKSYLTLCIAQGDSCSSGFLKKDYTPSNLKINFQSKLNSAISGSHSSNASPSFRDSSKMHTRRRQLASRKVFFGNLMFHVSRGSALEAADGSSIGHFRFMEGIDSLERGLSTWYSMIAGYSARNLTVQQDRFPAISALARSFAERFPDQRYLAGLWESNIHMGLLWTCPAWMEFDKFRDLVSKKYTAPSWSWAHRPLQVSWILSGDEHPTSELVIRETEVISEKHNPYGRVSKGSLFLTAKIFKPPTPKNGRVRLKHSYKYWKYKYMNVPTFNYMLHSKRKRFVAKILFDWDSYCAINDNGYPRGPMGDISLLLTANILPGDAPMMKSRDLPDDQEMLLGIVVRPSPEEEGAYEKLGLWYTEDREKGGRKFWKMFRCRILFLV</sequence>
<reference evidence="2" key="1">
    <citation type="submission" date="2021-04" db="EMBL/GenBank/DDBJ databases">
        <title>First draft genome resource for Brassicaceae pathogens Fusarium oxysporum f. sp. raphani and Fusarium oxysporum f. sp. rapae.</title>
        <authorList>
            <person name="Asai S."/>
        </authorList>
    </citation>
    <scope>NUCLEOTIDE SEQUENCE</scope>
    <source>
        <strain evidence="2">Tf1262</strain>
    </source>
</reference>
<gene>
    <name evidence="2" type="ORF">Forpi1262_v010328</name>
</gene>
<name>A0A8J5PUV4_FUSOX</name>
<protein>
    <recommendedName>
        <fullName evidence="4">Heterokaryon incompatibility domain-containing protein</fullName>
    </recommendedName>
</protein>
<evidence type="ECO:0000313" key="2">
    <source>
        <dbReference type="EMBL" id="KAG7428102.1"/>
    </source>
</evidence>
<comment type="caution">
    <text evidence="2">The sequence shown here is derived from an EMBL/GenBank/DDBJ whole genome shotgun (WGS) entry which is preliminary data.</text>
</comment>
<feature type="region of interest" description="Disordered" evidence="1">
    <location>
        <begin position="46"/>
        <end position="65"/>
    </location>
</feature>
<evidence type="ECO:0000313" key="3">
    <source>
        <dbReference type="Proteomes" id="UP000693942"/>
    </source>
</evidence>
<dbReference type="EMBL" id="JAELUR010000008">
    <property type="protein sequence ID" value="KAG7428102.1"/>
    <property type="molecule type" value="Genomic_DNA"/>
</dbReference>
<evidence type="ECO:0000256" key="1">
    <source>
        <dbReference type="SAM" id="MobiDB-lite"/>
    </source>
</evidence>
<accession>A0A8J5PUV4</accession>
<evidence type="ECO:0008006" key="4">
    <source>
        <dbReference type="Google" id="ProtNLM"/>
    </source>
</evidence>
<organism evidence="2 3">
    <name type="scientific">Fusarium oxysporum f. sp. raphani</name>
    <dbReference type="NCBI Taxonomy" id="96318"/>
    <lineage>
        <taxon>Eukaryota</taxon>
        <taxon>Fungi</taxon>
        <taxon>Dikarya</taxon>
        <taxon>Ascomycota</taxon>
        <taxon>Pezizomycotina</taxon>
        <taxon>Sordariomycetes</taxon>
        <taxon>Hypocreomycetidae</taxon>
        <taxon>Hypocreales</taxon>
        <taxon>Nectriaceae</taxon>
        <taxon>Fusarium</taxon>
        <taxon>Fusarium oxysporum species complex</taxon>
    </lineage>
</organism>
<proteinExistence type="predicted"/>
<dbReference type="PANTHER" id="PTHR33112:SF16">
    <property type="entry name" value="HETEROKARYON INCOMPATIBILITY DOMAIN-CONTAINING PROTEIN"/>
    <property type="match status" value="1"/>
</dbReference>
<dbReference type="Proteomes" id="UP000693942">
    <property type="component" value="Unassembled WGS sequence"/>
</dbReference>
<feature type="compositionally biased region" description="Low complexity" evidence="1">
    <location>
        <begin position="46"/>
        <end position="57"/>
    </location>
</feature>
<dbReference type="PANTHER" id="PTHR33112">
    <property type="entry name" value="DOMAIN PROTEIN, PUTATIVE-RELATED"/>
    <property type="match status" value="1"/>
</dbReference>
<dbReference type="AlphaFoldDB" id="A0A8J5PUV4"/>